<protein>
    <submittedName>
        <fullName evidence="1">Spore germination protein GerPC</fullName>
    </submittedName>
</protein>
<dbReference type="AlphaFoldDB" id="F8FBF8"/>
<gene>
    <name evidence="1" type="ordered locus">KNP414_03988</name>
</gene>
<organism evidence="1 2">
    <name type="scientific">Paenibacillus mucilaginosus (strain KNP414)</name>
    <dbReference type="NCBI Taxonomy" id="1036673"/>
    <lineage>
        <taxon>Bacteria</taxon>
        <taxon>Bacillati</taxon>
        <taxon>Bacillota</taxon>
        <taxon>Bacilli</taxon>
        <taxon>Bacillales</taxon>
        <taxon>Paenibacillaceae</taxon>
        <taxon>Paenibacillus</taxon>
    </lineage>
</organism>
<name>F8FBF8_PAEMK</name>
<reference evidence="1 2" key="2">
    <citation type="journal article" date="2013" name="Genome Announc.">
        <title>Genome Sequence of Growth-Improving Paenibacillus mucilaginosus Strain KNP414.</title>
        <authorList>
            <person name="Lu J.J."/>
            <person name="Wang J.F."/>
            <person name="Hu X.F."/>
        </authorList>
    </citation>
    <scope>NUCLEOTIDE SEQUENCE [LARGE SCALE GENOMIC DNA]</scope>
    <source>
        <strain evidence="1 2">KNP414</strain>
    </source>
</reference>
<evidence type="ECO:0000313" key="2">
    <source>
        <dbReference type="Proteomes" id="UP000006620"/>
    </source>
</evidence>
<reference evidence="2" key="1">
    <citation type="submission" date="2011-06" db="EMBL/GenBank/DDBJ databases">
        <title>Complete genome sequence of Paenibacillus mucilaginosus KNP414.</title>
        <authorList>
            <person name="Wang J."/>
            <person name="Hu S."/>
            <person name="Hu X."/>
            <person name="Zhang B."/>
            <person name="Dong D."/>
            <person name="Zhang S."/>
            <person name="Zhao K."/>
            <person name="Wu D."/>
        </authorList>
    </citation>
    <scope>NUCLEOTIDE SEQUENCE [LARGE SCALE GENOMIC DNA]</scope>
    <source>
        <strain evidence="2">KNP414</strain>
    </source>
</reference>
<dbReference type="KEGG" id="pms:KNP414_03988"/>
<evidence type="ECO:0000313" key="1">
    <source>
        <dbReference type="EMBL" id="AEI42525.1"/>
    </source>
</evidence>
<dbReference type="PATRIC" id="fig|1036673.3.peg.3667"/>
<dbReference type="Pfam" id="PF10737">
    <property type="entry name" value="GerPC"/>
    <property type="match status" value="1"/>
</dbReference>
<dbReference type="EMBL" id="CP002869">
    <property type="protein sequence ID" value="AEI42525.1"/>
    <property type="molecule type" value="Genomic_DNA"/>
</dbReference>
<accession>F8FBF8</accession>
<dbReference type="InterPro" id="IPR019673">
    <property type="entry name" value="Spore_germination_GerPC"/>
</dbReference>
<proteinExistence type="predicted"/>
<sequence>MNLMTPESYFRKLNEYLAWQTDRIRWLEMRVESLAQEVETLKKQKGITIEKIEYNFDQLKVDTLEGTLNVGLSPAGLGAASLEDATAGGETIRTNTSKSESFSRIQKNVFDYLERSCPAELSELERQYGVEFGKDFHNMMIGDLQNQVGPRIDHYLKSAGDPEQPELSEEQEKWVETRVIEDVRRGMQQYFVKKQADLKGEGGT</sequence>
<dbReference type="RefSeq" id="WP_013917681.1">
    <property type="nucleotide sequence ID" value="NC_015690.1"/>
</dbReference>
<dbReference type="HOGENOM" id="CLU_072306_0_0_9"/>
<dbReference type="Proteomes" id="UP000006620">
    <property type="component" value="Chromosome"/>
</dbReference>